<sequence length="158" mass="18755">MDEWNESFWRDLSNEAFSSQVMSLYDSLTAEQRRAITNYMPAIPIPKILFKAGNMLDPEEIGMLTFYVGDYPKRFREPNFEQENVKHPKEMQMVWMLVKDEIEEYMDLYIKHCMLNKIKVTLKMTKEAKMFHDAAQKPSAEPQNKGSRGYKKDDYLHL</sequence>
<organism evidence="2 3">
    <name type="scientific">Eubacterium cellulosolvens (strain ATCC 43171 / JCM 9499 / 6)</name>
    <name type="common">Cillobacterium cellulosolvens</name>
    <dbReference type="NCBI Taxonomy" id="633697"/>
    <lineage>
        <taxon>Bacteria</taxon>
        <taxon>Bacillati</taxon>
        <taxon>Bacillota</taxon>
        <taxon>Clostridia</taxon>
        <taxon>Eubacteriales</taxon>
        <taxon>Eubacteriaceae</taxon>
        <taxon>Eubacterium</taxon>
    </lineage>
</organism>
<evidence type="ECO:0000256" key="1">
    <source>
        <dbReference type="SAM" id="MobiDB-lite"/>
    </source>
</evidence>
<reference evidence="2 3" key="1">
    <citation type="submission" date="2010-08" db="EMBL/GenBank/DDBJ databases">
        <authorList>
            <consortium name="US DOE Joint Genome Institute (JGI-PGF)"/>
            <person name="Lucas S."/>
            <person name="Copeland A."/>
            <person name="Lapidus A."/>
            <person name="Cheng J.-F."/>
            <person name="Bruce D."/>
            <person name="Goodwin L."/>
            <person name="Pitluck S."/>
            <person name="Land M.L."/>
            <person name="Hauser L."/>
            <person name="Chang Y.-J."/>
            <person name="Anderson I.J."/>
            <person name="Johnson E."/>
            <person name="Mulhopadhyay B."/>
            <person name="Kyrpides N."/>
            <person name="Woyke T.J."/>
        </authorList>
    </citation>
    <scope>NUCLEOTIDE SEQUENCE [LARGE SCALE GENOMIC DNA]</scope>
    <source>
        <strain evidence="2 3">6</strain>
    </source>
</reference>
<accession>I5ARQ7</accession>
<dbReference type="AlphaFoldDB" id="I5ARQ7"/>
<name>I5ARQ7_EUBC6</name>
<evidence type="ECO:0000313" key="3">
    <source>
        <dbReference type="Proteomes" id="UP000005753"/>
    </source>
</evidence>
<feature type="region of interest" description="Disordered" evidence="1">
    <location>
        <begin position="133"/>
        <end position="158"/>
    </location>
</feature>
<gene>
    <name evidence="2" type="ORF">EubceDRAFT1_0641</name>
</gene>
<dbReference type="HOGENOM" id="CLU_1666768_0_0_9"/>
<dbReference type="Proteomes" id="UP000005753">
    <property type="component" value="Chromosome"/>
</dbReference>
<keyword evidence="3" id="KW-1185">Reference proteome</keyword>
<proteinExistence type="predicted"/>
<dbReference type="EMBL" id="CM001487">
    <property type="protein sequence ID" value="EIM56480.1"/>
    <property type="molecule type" value="Genomic_DNA"/>
</dbReference>
<reference evidence="2 3" key="2">
    <citation type="submission" date="2012-02" db="EMBL/GenBank/DDBJ databases">
        <title>Improved High-Quality Draft sequence of Eubacterium cellulosolvens 6.</title>
        <authorList>
            <consortium name="US DOE Joint Genome Institute"/>
            <person name="Lucas S."/>
            <person name="Han J."/>
            <person name="Lapidus A."/>
            <person name="Cheng J.-F."/>
            <person name="Goodwin L."/>
            <person name="Pitluck S."/>
            <person name="Peters L."/>
            <person name="Mikhailova N."/>
            <person name="Gu W."/>
            <person name="Detter J.C."/>
            <person name="Han C."/>
            <person name="Tapia R."/>
            <person name="Land M."/>
            <person name="Hauser L."/>
            <person name="Kyrpides N."/>
            <person name="Ivanova N."/>
            <person name="Pagani I."/>
            <person name="Johnson E."/>
            <person name="Mukhopadhyay B."/>
            <person name="Anderson I."/>
            <person name="Woyke T."/>
        </authorList>
    </citation>
    <scope>NUCLEOTIDE SEQUENCE [LARGE SCALE GENOMIC DNA]</scope>
    <source>
        <strain evidence="2 3">6</strain>
    </source>
</reference>
<evidence type="ECO:0000313" key="2">
    <source>
        <dbReference type="EMBL" id="EIM56480.1"/>
    </source>
</evidence>
<protein>
    <submittedName>
        <fullName evidence="2">Uncharacterized protein</fullName>
    </submittedName>
</protein>